<dbReference type="AlphaFoldDB" id="A0A7Z0WMS4"/>
<evidence type="ECO:0000256" key="8">
    <source>
        <dbReference type="ARBA" id="ARBA00022573"/>
    </source>
</evidence>
<evidence type="ECO:0000256" key="13">
    <source>
        <dbReference type="ARBA" id="ARBA00023136"/>
    </source>
</evidence>
<name>A0A7Z0WMS4_9PSEU</name>
<dbReference type="GO" id="GO:0051073">
    <property type="term" value="F:adenosylcobinamide-GDP ribazoletransferase activity"/>
    <property type="evidence" value="ECO:0007669"/>
    <property type="project" value="UniProtKB-UniRule"/>
</dbReference>
<dbReference type="PANTHER" id="PTHR34148:SF1">
    <property type="entry name" value="ADENOSYLCOBINAMIDE-GDP RIBAZOLETRANSFERASE"/>
    <property type="match status" value="1"/>
</dbReference>
<evidence type="ECO:0000256" key="14">
    <source>
        <dbReference type="ARBA" id="ARBA00025228"/>
    </source>
</evidence>
<dbReference type="OrthoDB" id="9794223at2"/>
<evidence type="ECO:0000256" key="9">
    <source>
        <dbReference type="ARBA" id="ARBA00022679"/>
    </source>
</evidence>
<evidence type="ECO:0000256" key="18">
    <source>
        <dbReference type="ARBA" id="ARBA00049504"/>
    </source>
</evidence>
<dbReference type="GO" id="GO:0009236">
    <property type="term" value="P:cobalamin biosynthetic process"/>
    <property type="evidence" value="ECO:0007669"/>
    <property type="project" value="UniProtKB-UniRule"/>
</dbReference>
<comment type="function">
    <text evidence="14 19">Joins adenosylcobinamide-GDP and alpha-ribazole to generate adenosylcobalamin (Ado-cobalamin). Also synthesizes adenosylcobalamin 5'-phosphate from adenosylcobinamide-GDP and alpha-ribazole 5'-phosphate.</text>
</comment>
<feature type="transmembrane region" description="Helical" evidence="19">
    <location>
        <begin position="108"/>
        <end position="129"/>
    </location>
</feature>
<evidence type="ECO:0000313" key="21">
    <source>
        <dbReference type="Proteomes" id="UP000185696"/>
    </source>
</evidence>
<keyword evidence="11 19" id="KW-0460">Magnesium</keyword>
<comment type="pathway">
    <text evidence="3 19">Cofactor biosynthesis; adenosylcobalamin biosynthesis; adenosylcobalamin from cob(II)yrinate a,c-diamide: step 7/7.</text>
</comment>
<dbReference type="PANTHER" id="PTHR34148">
    <property type="entry name" value="ADENOSYLCOBINAMIDE-GDP RIBAZOLETRANSFERASE"/>
    <property type="match status" value="1"/>
</dbReference>
<comment type="subcellular location">
    <subcellularLocation>
        <location evidence="2 19">Cell membrane</location>
        <topology evidence="2 19">Multi-pass membrane protein</topology>
    </subcellularLocation>
</comment>
<organism evidence="20 21">
    <name type="scientific">Actinophytocola xinjiangensis</name>
    <dbReference type="NCBI Taxonomy" id="485602"/>
    <lineage>
        <taxon>Bacteria</taxon>
        <taxon>Bacillati</taxon>
        <taxon>Actinomycetota</taxon>
        <taxon>Actinomycetes</taxon>
        <taxon>Pseudonocardiales</taxon>
        <taxon>Pseudonocardiaceae</taxon>
    </lineage>
</organism>
<comment type="caution">
    <text evidence="20">The sequence shown here is derived from an EMBL/GenBank/DDBJ whole genome shotgun (WGS) entry which is preliminary data.</text>
</comment>
<evidence type="ECO:0000256" key="2">
    <source>
        <dbReference type="ARBA" id="ARBA00004651"/>
    </source>
</evidence>
<dbReference type="NCBIfam" id="TIGR00317">
    <property type="entry name" value="cobS"/>
    <property type="match status" value="1"/>
</dbReference>
<evidence type="ECO:0000256" key="16">
    <source>
        <dbReference type="ARBA" id="ARBA00032853"/>
    </source>
</evidence>
<keyword evidence="10 19" id="KW-0812">Transmembrane</keyword>
<keyword evidence="12 19" id="KW-1133">Transmembrane helix</keyword>
<evidence type="ECO:0000256" key="1">
    <source>
        <dbReference type="ARBA" id="ARBA00001946"/>
    </source>
</evidence>
<evidence type="ECO:0000256" key="17">
    <source>
        <dbReference type="ARBA" id="ARBA00048623"/>
    </source>
</evidence>
<dbReference type="EC" id="2.7.8.26" evidence="5 19"/>
<dbReference type="GO" id="GO:0005886">
    <property type="term" value="C:plasma membrane"/>
    <property type="evidence" value="ECO:0007669"/>
    <property type="project" value="UniProtKB-SubCell"/>
</dbReference>
<dbReference type="Pfam" id="PF02654">
    <property type="entry name" value="CobS"/>
    <property type="match status" value="1"/>
</dbReference>
<keyword evidence="13 19" id="KW-0472">Membrane</keyword>
<proteinExistence type="inferred from homology"/>
<reference evidence="20 21" key="1">
    <citation type="submission" date="2016-12" db="EMBL/GenBank/DDBJ databases">
        <title>The draft genome sequence of Actinophytocola xinjiangensis.</title>
        <authorList>
            <person name="Wang W."/>
            <person name="Yuan L."/>
        </authorList>
    </citation>
    <scope>NUCLEOTIDE SEQUENCE [LARGE SCALE GENOMIC DNA]</scope>
    <source>
        <strain evidence="20 21">CGMCC 4.4663</strain>
    </source>
</reference>
<dbReference type="Proteomes" id="UP000185696">
    <property type="component" value="Unassembled WGS sequence"/>
</dbReference>
<evidence type="ECO:0000256" key="10">
    <source>
        <dbReference type="ARBA" id="ARBA00022692"/>
    </source>
</evidence>
<protein>
    <recommendedName>
        <fullName evidence="6 19">Adenosylcobinamide-GDP ribazoletransferase</fullName>
        <ecNumber evidence="5 19">2.7.8.26</ecNumber>
    </recommendedName>
    <alternativeName>
        <fullName evidence="16 19">Cobalamin synthase</fullName>
    </alternativeName>
    <alternativeName>
        <fullName evidence="15 19">Cobalamin-5'-phosphate synthase</fullName>
    </alternativeName>
</protein>
<feature type="transmembrane region" description="Helical" evidence="19">
    <location>
        <begin position="29"/>
        <end position="53"/>
    </location>
</feature>
<keyword evidence="8 19" id="KW-0169">Cobalamin biosynthesis</keyword>
<comment type="similarity">
    <text evidence="4 19">Belongs to the CobS family.</text>
</comment>
<evidence type="ECO:0000313" key="20">
    <source>
        <dbReference type="EMBL" id="OLF08695.1"/>
    </source>
</evidence>
<dbReference type="HAMAP" id="MF_00719">
    <property type="entry name" value="CobS"/>
    <property type="match status" value="1"/>
</dbReference>
<evidence type="ECO:0000256" key="15">
    <source>
        <dbReference type="ARBA" id="ARBA00032605"/>
    </source>
</evidence>
<sequence length="248" mass="24960">MFSGARLALTWLTVLPARRHPHVDRVSAGQAIALAPLVGLLLGLVAAGTLVILDLTHMPDLLAGILTVGLLAALTRGLHLDGLADTADGLGTYGPPDRALTVMRDGGVGPFGVIALIVTLGAQATAFGALTGDRWWAVVIAVTAGRAAFTLCCLRGVPAARPDGLGALVAGTQPPAVPAVWFAVLVATSTVVDLDNPWLGPVAVLVAAGLAAAFVTHARRRLGGVTGDVLGAAGEITTTAVLAMCTLV</sequence>
<evidence type="ECO:0000256" key="7">
    <source>
        <dbReference type="ARBA" id="ARBA00022475"/>
    </source>
</evidence>
<evidence type="ECO:0000256" key="19">
    <source>
        <dbReference type="HAMAP-Rule" id="MF_00719"/>
    </source>
</evidence>
<evidence type="ECO:0000256" key="4">
    <source>
        <dbReference type="ARBA" id="ARBA00010561"/>
    </source>
</evidence>
<comment type="cofactor">
    <cofactor evidence="1 19">
        <name>Mg(2+)</name>
        <dbReference type="ChEBI" id="CHEBI:18420"/>
    </cofactor>
</comment>
<keyword evidence="9 19" id="KW-0808">Transferase</keyword>
<evidence type="ECO:0000256" key="3">
    <source>
        <dbReference type="ARBA" id="ARBA00004663"/>
    </source>
</evidence>
<gene>
    <name evidence="19" type="primary">cobS</name>
    <name evidence="20" type="ORF">BLA60_22005</name>
</gene>
<feature type="transmembrane region" description="Helical" evidence="19">
    <location>
        <begin position="175"/>
        <end position="192"/>
    </location>
</feature>
<comment type="catalytic activity">
    <reaction evidence="18 19">
        <text>alpha-ribazole 5'-phosphate + adenosylcob(III)inamide-GDP = adenosylcob(III)alamin 5'-phosphate + GMP + H(+)</text>
        <dbReference type="Rhea" id="RHEA:23560"/>
        <dbReference type="ChEBI" id="CHEBI:15378"/>
        <dbReference type="ChEBI" id="CHEBI:57918"/>
        <dbReference type="ChEBI" id="CHEBI:58115"/>
        <dbReference type="ChEBI" id="CHEBI:60487"/>
        <dbReference type="ChEBI" id="CHEBI:60493"/>
        <dbReference type="EC" id="2.7.8.26"/>
    </reaction>
</comment>
<evidence type="ECO:0000256" key="6">
    <source>
        <dbReference type="ARBA" id="ARBA00015850"/>
    </source>
</evidence>
<dbReference type="InterPro" id="IPR003805">
    <property type="entry name" value="CobS"/>
</dbReference>
<dbReference type="UniPathway" id="UPA00148">
    <property type="reaction ID" value="UER00238"/>
</dbReference>
<keyword evidence="7 19" id="KW-1003">Cell membrane</keyword>
<comment type="catalytic activity">
    <reaction evidence="17 19">
        <text>alpha-ribazole + adenosylcob(III)inamide-GDP = adenosylcob(III)alamin + GMP + H(+)</text>
        <dbReference type="Rhea" id="RHEA:16049"/>
        <dbReference type="ChEBI" id="CHEBI:10329"/>
        <dbReference type="ChEBI" id="CHEBI:15378"/>
        <dbReference type="ChEBI" id="CHEBI:18408"/>
        <dbReference type="ChEBI" id="CHEBI:58115"/>
        <dbReference type="ChEBI" id="CHEBI:60487"/>
        <dbReference type="EC" id="2.7.8.26"/>
    </reaction>
</comment>
<dbReference type="GO" id="GO:0008818">
    <property type="term" value="F:cobalamin 5'-phosphate synthase activity"/>
    <property type="evidence" value="ECO:0007669"/>
    <property type="project" value="UniProtKB-UniRule"/>
</dbReference>
<evidence type="ECO:0000256" key="11">
    <source>
        <dbReference type="ARBA" id="ARBA00022842"/>
    </source>
</evidence>
<dbReference type="EMBL" id="MSIF01000011">
    <property type="protein sequence ID" value="OLF08695.1"/>
    <property type="molecule type" value="Genomic_DNA"/>
</dbReference>
<keyword evidence="21" id="KW-1185">Reference proteome</keyword>
<evidence type="ECO:0000256" key="5">
    <source>
        <dbReference type="ARBA" id="ARBA00013200"/>
    </source>
</evidence>
<evidence type="ECO:0000256" key="12">
    <source>
        <dbReference type="ARBA" id="ARBA00022989"/>
    </source>
</evidence>
<dbReference type="RefSeq" id="WP_075134850.1">
    <property type="nucleotide sequence ID" value="NZ_MSIF01000011.1"/>
</dbReference>
<feature type="transmembrane region" description="Helical" evidence="19">
    <location>
        <begin position="135"/>
        <end position="154"/>
    </location>
</feature>
<feature type="transmembrane region" description="Helical" evidence="19">
    <location>
        <begin position="198"/>
        <end position="216"/>
    </location>
</feature>
<accession>A0A7Z0WMS4</accession>